<dbReference type="InterPro" id="IPR044824">
    <property type="entry name" value="MAIN-like"/>
</dbReference>
<proteinExistence type="predicted"/>
<accession>A0A6J0PGA2</accession>
<reference evidence="3" key="1">
    <citation type="submission" date="2025-08" db="UniProtKB">
        <authorList>
            <consortium name="RefSeq"/>
        </authorList>
    </citation>
    <scope>IDENTIFICATION</scope>
</reference>
<name>A0A6J0PGA2_ELAGV</name>
<dbReference type="AlphaFoldDB" id="A0A6J0PGA2"/>
<dbReference type="Pfam" id="PF10536">
    <property type="entry name" value="PMD"/>
    <property type="match status" value="1"/>
</dbReference>
<dbReference type="GO" id="GO:0010073">
    <property type="term" value="P:meristem maintenance"/>
    <property type="evidence" value="ECO:0007669"/>
    <property type="project" value="InterPro"/>
</dbReference>
<dbReference type="OrthoDB" id="784956at2759"/>
<dbReference type="PANTHER" id="PTHR46033">
    <property type="entry name" value="PROTEIN MAIN-LIKE 2"/>
    <property type="match status" value="1"/>
</dbReference>
<sequence>MEGSLPDAAPMVDEAEYEYRDTPLDWILIKAMMEQWHQETHTFHLRVEEATITLQDIIVLFGLWMHGHTIISTAQIIWLDLYEELFEIRPPEAMLLESLLRFHWLRDTFHHLSDDEIVRRHARAFTLCFIDGHLFIDKSDFYVQLLYLLLLHDLDACGQ</sequence>
<keyword evidence="2" id="KW-1185">Reference proteome</keyword>
<dbReference type="InParanoid" id="A0A6J0PGA2"/>
<dbReference type="InterPro" id="IPR019557">
    <property type="entry name" value="AminoTfrase-like_pln_mobile"/>
</dbReference>
<dbReference type="Proteomes" id="UP000504607">
    <property type="component" value="Chromosome 3"/>
</dbReference>
<dbReference type="RefSeq" id="XP_019704681.1">
    <property type="nucleotide sequence ID" value="XM_019849122.1"/>
</dbReference>
<gene>
    <name evidence="3" type="primary">LOC109505613</name>
</gene>
<evidence type="ECO:0000313" key="3">
    <source>
        <dbReference type="RefSeq" id="XP_019704681.1"/>
    </source>
</evidence>
<evidence type="ECO:0000259" key="1">
    <source>
        <dbReference type="Pfam" id="PF10536"/>
    </source>
</evidence>
<protein>
    <submittedName>
        <fullName evidence="3">Serine/threonine-protein phosphatase 7 long form homolog</fullName>
    </submittedName>
</protein>
<dbReference type="PANTHER" id="PTHR46033:SF8">
    <property type="entry name" value="PROTEIN MAINTENANCE OF MERISTEMS-LIKE"/>
    <property type="match status" value="1"/>
</dbReference>
<feature type="domain" description="Aminotransferase-like plant mobile" evidence="1">
    <location>
        <begin position="24"/>
        <end position="158"/>
    </location>
</feature>
<evidence type="ECO:0000313" key="2">
    <source>
        <dbReference type="Proteomes" id="UP000504607"/>
    </source>
</evidence>
<organism evidence="2 3">
    <name type="scientific">Elaeis guineensis var. tenera</name>
    <name type="common">Oil palm</name>
    <dbReference type="NCBI Taxonomy" id="51953"/>
    <lineage>
        <taxon>Eukaryota</taxon>
        <taxon>Viridiplantae</taxon>
        <taxon>Streptophyta</taxon>
        <taxon>Embryophyta</taxon>
        <taxon>Tracheophyta</taxon>
        <taxon>Spermatophyta</taxon>
        <taxon>Magnoliopsida</taxon>
        <taxon>Liliopsida</taxon>
        <taxon>Arecaceae</taxon>
        <taxon>Arecoideae</taxon>
        <taxon>Cocoseae</taxon>
        <taxon>Elaeidinae</taxon>
        <taxon>Elaeis</taxon>
    </lineage>
</organism>